<dbReference type="Pfam" id="PF06985">
    <property type="entry name" value="HET"/>
    <property type="match status" value="1"/>
</dbReference>
<dbReference type="HOGENOM" id="CLU_003953_5_2_1"/>
<dbReference type="KEGG" id="glz:GLAREA_06430"/>
<reference evidence="3 4" key="1">
    <citation type="journal article" date="2013" name="BMC Genomics">
        <title>Genomics-driven discovery of the pneumocandin biosynthetic gene cluster in the fungus Glarea lozoyensis.</title>
        <authorList>
            <person name="Chen L."/>
            <person name="Yue Q."/>
            <person name="Zhang X."/>
            <person name="Xiang M."/>
            <person name="Wang C."/>
            <person name="Li S."/>
            <person name="Che Y."/>
            <person name="Ortiz-Lopez F.J."/>
            <person name="Bills G.F."/>
            <person name="Liu X."/>
            <person name="An Z."/>
        </authorList>
    </citation>
    <scope>NUCLEOTIDE SEQUENCE [LARGE SCALE GENOMIC DNA]</scope>
    <source>
        <strain evidence="4">ATCC 20868 / MF5171</strain>
    </source>
</reference>
<protein>
    <recommendedName>
        <fullName evidence="2">Heterokaryon incompatibility domain-containing protein</fullName>
    </recommendedName>
</protein>
<gene>
    <name evidence="3" type="ORF">GLAREA_06430</name>
</gene>
<dbReference type="EMBL" id="KE145358">
    <property type="protein sequence ID" value="EPE33417.1"/>
    <property type="molecule type" value="Genomic_DNA"/>
</dbReference>
<evidence type="ECO:0000259" key="2">
    <source>
        <dbReference type="Pfam" id="PF06985"/>
    </source>
</evidence>
<evidence type="ECO:0000256" key="1">
    <source>
        <dbReference type="SAM" id="MobiDB-lite"/>
    </source>
</evidence>
<dbReference type="Proteomes" id="UP000016922">
    <property type="component" value="Unassembled WGS sequence"/>
</dbReference>
<dbReference type="GeneID" id="19465483"/>
<dbReference type="OrthoDB" id="2958217at2759"/>
<evidence type="ECO:0000313" key="3">
    <source>
        <dbReference type="EMBL" id="EPE33417.1"/>
    </source>
</evidence>
<proteinExistence type="predicted"/>
<dbReference type="RefSeq" id="XP_008080034.1">
    <property type="nucleotide sequence ID" value="XM_008081843.1"/>
</dbReference>
<dbReference type="AlphaFoldDB" id="S3D4P5"/>
<accession>S3D4P5</accession>
<dbReference type="STRING" id="1116229.S3D4P5"/>
<dbReference type="PANTHER" id="PTHR33112">
    <property type="entry name" value="DOMAIN PROTEIN, PUTATIVE-RELATED"/>
    <property type="match status" value="1"/>
</dbReference>
<feature type="domain" description="Heterokaryon incompatibility" evidence="2">
    <location>
        <begin position="197"/>
        <end position="343"/>
    </location>
</feature>
<organism evidence="3 4">
    <name type="scientific">Glarea lozoyensis (strain ATCC 20868 / MF5171)</name>
    <dbReference type="NCBI Taxonomy" id="1116229"/>
    <lineage>
        <taxon>Eukaryota</taxon>
        <taxon>Fungi</taxon>
        <taxon>Dikarya</taxon>
        <taxon>Ascomycota</taxon>
        <taxon>Pezizomycotina</taxon>
        <taxon>Leotiomycetes</taxon>
        <taxon>Helotiales</taxon>
        <taxon>Helotiaceae</taxon>
        <taxon>Glarea</taxon>
    </lineage>
</organism>
<feature type="region of interest" description="Disordered" evidence="1">
    <location>
        <begin position="534"/>
        <end position="576"/>
    </location>
</feature>
<feature type="compositionally biased region" description="Basic and acidic residues" evidence="1">
    <location>
        <begin position="534"/>
        <end position="559"/>
    </location>
</feature>
<dbReference type="InterPro" id="IPR010730">
    <property type="entry name" value="HET"/>
</dbReference>
<evidence type="ECO:0000313" key="4">
    <source>
        <dbReference type="Proteomes" id="UP000016922"/>
    </source>
</evidence>
<name>S3D4P5_GLAL2</name>
<dbReference type="eggNOG" id="ENOG502RYWV">
    <property type="taxonomic scope" value="Eukaryota"/>
</dbReference>
<keyword evidence="4" id="KW-1185">Reference proteome</keyword>
<sequence>MSHHTSTPLCNRCSELNLTARDFIVAIGQREETNPSNVYNPITLSQYPWEHILRQQSCNLCRLIRIAVEWSSRKWQRAETLHTCRLVSKRVNGYDGQEGVADTRMLEVIAEYSWSESHDIDLIPVQTEEYPAFPGRLVKQNSVDYIQIQRWLQKCQADHGDNCRHFETTRFVNIRPILLVMDVQDRCLVHLPLNCRYLALSYVWGRVKQPQTLLENVEGFCEPGGLSTIAEKLPKSIQDAISFVKGLGERYLWVDTLCIIQDDPKTKQSIIDKMHIIYENAYLTLFAATGKDSNAGLPGADPTSQRPEQPIAMVGPGLTFIYPAPFMDIKNSAWATRAWTYQEYYFSKRRLLFVDSKVYYQCNTLRWREDVNQEHLPNGISFYQVNFAGDRMEWDPPRTRNHPNAPNKSLNRYHYKRLVETYLDRELTVDGDILNAFAGITNEAAYGGLKTFYGLTQSCFGLDILWKPCKWLTKRHGFPSWSWAGWKGSIVQPSTHKFPSERVWLHRMSWINWYRFNEVDGVFHLVASGSKPELEEQVRAEEAKSRARDARLERDRQERDLDEVDKDTTDPTRRETVSNSANIVTPLLARLSLNSADEASETRISPFPLNLIPTIDKSTLLFRTLTTYLSISALKPNLEKAISPRDDHLALPSAPTLQLYTNDGNHVGTAWVYSEDIYNEIVENDMLGGDRMTVEVAVVAAPGQGDWRTRTENPTTWEYMQELVRAGMNVGNVYAKYQKNLAYDRMVGENYIAVLTEKEQDPRYRGVDGVVVKGYDFWEEVWVELPERVRAANFPGHSEELLARQIKWLQRDVTSRVDDSVLFFQIMLIGRLGNGLNNGSGGVKEKIGIGELREDSLGMLNGLAMRDVLLK</sequence>
<dbReference type="PANTHER" id="PTHR33112:SF12">
    <property type="entry name" value="HETEROKARYON INCOMPATIBILITY DOMAIN-CONTAINING PROTEIN"/>
    <property type="match status" value="1"/>
</dbReference>
<feature type="compositionally biased region" description="Basic and acidic residues" evidence="1">
    <location>
        <begin position="566"/>
        <end position="576"/>
    </location>
</feature>